<dbReference type="PANTHER" id="PTHR43788">
    <property type="entry name" value="DNA2/NAM7 HELICASE FAMILY MEMBER"/>
    <property type="match status" value="1"/>
</dbReference>
<dbReference type="InterPro" id="IPR047187">
    <property type="entry name" value="SF1_C_Upf1"/>
</dbReference>
<evidence type="ECO:0000256" key="3">
    <source>
        <dbReference type="ARBA" id="ARBA00022806"/>
    </source>
</evidence>
<dbReference type="PANTHER" id="PTHR43788:SF8">
    <property type="entry name" value="DNA-BINDING PROTEIN SMUBP-2"/>
    <property type="match status" value="1"/>
</dbReference>
<dbReference type="Gene3D" id="3.40.50.300">
    <property type="entry name" value="P-loop containing nucleotide triphosphate hydrolases"/>
    <property type="match status" value="1"/>
</dbReference>
<dbReference type="InterPro" id="IPR027417">
    <property type="entry name" value="P-loop_NTPase"/>
</dbReference>
<dbReference type="GO" id="GO:0043139">
    <property type="term" value="F:5'-3' DNA helicase activity"/>
    <property type="evidence" value="ECO:0007669"/>
    <property type="project" value="TreeGrafter"/>
</dbReference>
<evidence type="ECO:0000313" key="7">
    <source>
        <dbReference type="Proteomes" id="UP000034112"/>
    </source>
</evidence>
<evidence type="ECO:0000256" key="2">
    <source>
        <dbReference type="ARBA" id="ARBA00022801"/>
    </source>
</evidence>
<dbReference type="InterPro" id="IPR050534">
    <property type="entry name" value="Coronavir_polyprotein_1ab"/>
</dbReference>
<comment type="caution">
    <text evidence="6">The sequence shown here is derived from an EMBL/GenBank/DDBJ whole genome shotgun (WGS) entry which is preliminary data.</text>
</comment>
<keyword evidence="3" id="KW-0347">Helicase</keyword>
<evidence type="ECO:0000259" key="5">
    <source>
        <dbReference type="Pfam" id="PF13087"/>
    </source>
</evidence>
<dbReference type="AlphaFoldDB" id="A0A0F9XD98"/>
<dbReference type="GO" id="GO:0005524">
    <property type="term" value="F:ATP binding"/>
    <property type="evidence" value="ECO:0007669"/>
    <property type="project" value="UniProtKB-KW"/>
</dbReference>
<evidence type="ECO:0000313" key="6">
    <source>
        <dbReference type="EMBL" id="KKP02530.1"/>
    </source>
</evidence>
<keyword evidence="2" id="KW-0378">Hydrolase</keyword>
<dbReference type="Proteomes" id="UP000034112">
    <property type="component" value="Unassembled WGS sequence"/>
</dbReference>
<accession>A0A0F9XD98</accession>
<reference evidence="7" key="1">
    <citation type="journal article" date="2015" name="Genome Announc.">
        <title>Draft whole-genome sequence of the biocontrol agent Trichoderma harzianum T6776.</title>
        <authorList>
            <person name="Baroncelli R."/>
            <person name="Piaggeschi G."/>
            <person name="Fiorini L."/>
            <person name="Bertolini E."/>
            <person name="Zapparata A."/>
            <person name="Pe M.E."/>
            <person name="Sarrocco S."/>
            <person name="Vannacci G."/>
        </authorList>
    </citation>
    <scope>NUCLEOTIDE SEQUENCE [LARGE SCALE GENOMIC DNA]</scope>
    <source>
        <strain evidence="7">T6776</strain>
    </source>
</reference>
<dbReference type="OrthoDB" id="4900297at2759"/>
<organism evidence="6 7">
    <name type="scientific">Trichoderma harzianum</name>
    <name type="common">Hypocrea lixii</name>
    <dbReference type="NCBI Taxonomy" id="5544"/>
    <lineage>
        <taxon>Eukaryota</taxon>
        <taxon>Fungi</taxon>
        <taxon>Dikarya</taxon>
        <taxon>Ascomycota</taxon>
        <taxon>Pezizomycotina</taxon>
        <taxon>Sordariomycetes</taxon>
        <taxon>Hypocreomycetidae</taxon>
        <taxon>Hypocreales</taxon>
        <taxon>Hypocreaceae</taxon>
        <taxon>Trichoderma</taxon>
    </lineage>
</organism>
<dbReference type="CDD" id="cd18808">
    <property type="entry name" value="SF1_C_Upf1"/>
    <property type="match status" value="1"/>
</dbReference>
<evidence type="ECO:0000256" key="1">
    <source>
        <dbReference type="ARBA" id="ARBA00022741"/>
    </source>
</evidence>
<keyword evidence="1" id="KW-0547">Nucleotide-binding</keyword>
<evidence type="ECO:0000256" key="4">
    <source>
        <dbReference type="ARBA" id="ARBA00022840"/>
    </source>
</evidence>
<keyword evidence="4" id="KW-0067">ATP-binding</keyword>
<name>A0A0F9XD98_TRIHA</name>
<dbReference type="GO" id="GO:0016787">
    <property type="term" value="F:hydrolase activity"/>
    <property type="evidence" value="ECO:0007669"/>
    <property type="project" value="UniProtKB-KW"/>
</dbReference>
<protein>
    <recommendedName>
        <fullName evidence="5">DNA2/NAM7 helicase-like C-terminal domain-containing protein</fullName>
    </recommendedName>
</protein>
<dbReference type="EMBL" id="JOKZ01000147">
    <property type="protein sequence ID" value="KKP02530.1"/>
    <property type="molecule type" value="Genomic_DNA"/>
</dbReference>
<proteinExistence type="predicted"/>
<dbReference type="InterPro" id="IPR041679">
    <property type="entry name" value="DNA2/NAM7-like_C"/>
</dbReference>
<sequence length="520" mass="58298">MPRDASWMRASHGTGSLSPWTISVRSPVLECKNEPAKGIAVDEIGNISRPDLYRVWGNTLLLCLLGGDDMQLPPAVMTKEDRDIDGHHRNRQAQDGTMSALEFFRASGWPIYRLRTQLRMDKGLFDTCRREVYNDVPFNYGTGNDLGNHATGVSLENYLRAKFPKLAPAVAGTLSEVFVHCQGTKCLVDEVTHSKRNPDQVLNALDFLADMVKTARISAADIAIITPYAANVELINRQRTRPEHEVLSAMPPAATIDSFQSREADIMVVIMGTTEEVGPGFTTDENRPNVMFSRQKRSLIVFGDMYVMGRPELAHSPLVFLLRDCYLLPPIDKMAFSQLEEGVIACCERIRQCVTACSDAELQADPRLREELKAAEAKIGLQAQTELLQLVKSSLSVTKAFWETFPVGPEDADTQRRFEVDRKASISRAGKLIGVENPNGDSRNRKISMLDVNTYSAYMLAKLAQRLEDFTTLVARPINIFFWMGVFPVQNKRLFALERFVAVFAWEGLFISMDPRLVMP</sequence>
<dbReference type="SUPFAM" id="SSF52540">
    <property type="entry name" value="P-loop containing nucleoside triphosphate hydrolases"/>
    <property type="match status" value="1"/>
</dbReference>
<feature type="domain" description="DNA2/NAM7 helicase-like C-terminal" evidence="5">
    <location>
        <begin position="106"/>
        <end position="305"/>
    </location>
</feature>
<dbReference type="Pfam" id="PF13087">
    <property type="entry name" value="AAA_12"/>
    <property type="match status" value="1"/>
</dbReference>
<gene>
    <name evidence="6" type="ORF">THAR02_05392</name>
</gene>